<protein>
    <submittedName>
        <fullName evidence="1">Uncharacterized protein</fullName>
    </submittedName>
</protein>
<dbReference type="VEuPathDB" id="VectorBase:PPAI011131"/>
<keyword evidence="2" id="KW-1185">Reference proteome</keyword>
<sequence length="139" mass="16414">MSNLLNFNSTDQVQKKELNKLKHDLEDWREAILHASRILTWEKAFYPAIIFAAVTVQYLFIWYTDLSELTLFSLTLLLIALLDYLYPIVGKFVFKPEKWTGVQEKEFEGICVNIYNTKQCFYRFAISMIEAKEKKSTLQ</sequence>
<accession>A0A1B0DRE8</accession>
<dbReference type="Proteomes" id="UP000092462">
    <property type="component" value="Unassembled WGS sequence"/>
</dbReference>
<name>A0A1B0DRE8_PHLPP</name>
<dbReference type="PANTHER" id="PTHR20952">
    <property type="entry name" value="ADP-RIBOSYLATION-LIKE FACTOR 6-INTERACTING PROTEIN"/>
    <property type="match status" value="1"/>
</dbReference>
<dbReference type="GO" id="GO:0016020">
    <property type="term" value="C:membrane"/>
    <property type="evidence" value="ECO:0007669"/>
    <property type="project" value="TreeGrafter"/>
</dbReference>
<reference evidence="1" key="1">
    <citation type="submission" date="2022-08" db="UniProtKB">
        <authorList>
            <consortium name="EnsemblMetazoa"/>
        </authorList>
    </citation>
    <scope>IDENTIFICATION</scope>
    <source>
        <strain evidence="1">Israel</strain>
    </source>
</reference>
<dbReference type="PANTHER" id="PTHR20952:SF0">
    <property type="entry name" value="ADP-RIBOSYLATION FACTOR-LIKE PROTEIN 6-INTERACTING PROTEIN 1"/>
    <property type="match status" value="1"/>
</dbReference>
<evidence type="ECO:0000313" key="2">
    <source>
        <dbReference type="Proteomes" id="UP000092462"/>
    </source>
</evidence>
<dbReference type="EnsemblMetazoa" id="PPAI011131-RA">
    <property type="protein sequence ID" value="PPAI011131-PA"/>
    <property type="gene ID" value="PPAI011131"/>
</dbReference>
<organism evidence="1 2">
    <name type="scientific">Phlebotomus papatasi</name>
    <name type="common">Sandfly</name>
    <dbReference type="NCBI Taxonomy" id="29031"/>
    <lineage>
        <taxon>Eukaryota</taxon>
        <taxon>Metazoa</taxon>
        <taxon>Ecdysozoa</taxon>
        <taxon>Arthropoda</taxon>
        <taxon>Hexapoda</taxon>
        <taxon>Insecta</taxon>
        <taxon>Pterygota</taxon>
        <taxon>Neoptera</taxon>
        <taxon>Endopterygota</taxon>
        <taxon>Diptera</taxon>
        <taxon>Nematocera</taxon>
        <taxon>Psychodoidea</taxon>
        <taxon>Psychodidae</taxon>
        <taxon>Phlebotomus</taxon>
        <taxon>Phlebotomus</taxon>
    </lineage>
</organism>
<dbReference type="VEuPathDB" id="VectorBase:PPAPM1_007766"/>
<dbReference type="EMBL" id="AJVK01009092">
    <property type="status" value="NOT_ANNOTATED_CDS"/>
    <property type="molecule type" value="Genomic_DNA"/>
</dbReference>
<proteinExistence type="predicted"/>
<dbReference type="AlphaFoldDB" id="A0A1B0DRE8"/>
<dbReference type="InterPro" id="IPR052114">
    <property type="entry name" value="ER_autophagy_membrane_reg"/>
</dbReference>
<evidence type="ECO:0000313" key="1">
    <source>
        <dbReference type="EnsemblMetazoa" id="PPAI011131-PA"/>
    </source>
</evidence>